<dbReference type="Pfam" id="PF07926">
    <property type="entry name" value="TPR_MLP1_2"/>
    <property type="match status" value="1"/>
</dbReference>
<feature type="compositionally biased region" description="Polar residues" evidence="7">
    <location>
        <begin position="2373"/>
        <end position="2392"/>
    </location>
</feature>
<dbReference type="GO" id="GO:1901673">
    <property type="term" value="P:regulation of mitotic spindle assembly"/>
    <property type="evidence" value="ECO:0007669"/>
    <property type="project" value="TreeGrafter"/>
</dbReference>
<feature type="compositionally biased region" description="Low complexity" evidence="7">
    <location>
        <begin position="2424"/>
        <end position="2433"/>
    </location>
</feature>
<feature type="coiled-coil region" evidence="6">
    <location>
        <begin position="227"/>
        <end position="353"/>
    </location>
</feature>
<keyword evidence="5" id="KW-0539">Nucleus</keyword>
<feature type="region of interest" description="Disordered" evidence="7">
    <location>
        <begin position="1731"/>
        <end position="1810"/>
    </location>
</feature>
<dbReference type="GO" id="GO:0006606">
    <property type="term" value="P:protein import into nucleus"/>
    <property type="evidence" value="ECO:0007669"/>
    <property type="project" value="InterPro"/>
</dbReference>
<evidence type="ECO:0000256" key="6">
    <source>
        <dbReference type="SAM" id="Coils"/>
    </source>
</evidence>
<feature type="region of interest" description="Disordered" evidence="7">
    <location>
        <begin position="1451"/>
        <end position="1470"/>
    </location>
</feature>
<feature type="compositionally biased region" description="Basic and acidic residues" evidence="7">
    <location>
        <begin position="2339"/>
        <end position="2351"/>
    </location>
</feature>
<feature type="compositionally biased region" description="Low complexity" evidence="7">
    <location>
        <begin position="1938"/>
        <end position="1953"/>
    </location>
</feature>
<feature type="domain" description="Nucleoprotein TPR/MLP1-2" evidence="8">
    <location>
        <begin position="1023"/>
        <end position="1143"/>
    </location>
</feature>
<feature type="compositionally biased region" description="Polar residues" evidence="7">
    <location>
        <begin position="2163"/>
        <end position="2193"/>
    </location>
</feature>
<feature type="compositionally biased region" description="Polar residues" evidence="7">
    <location>
        <begin position="2412"/>
        <end position="2423"/>
    </location>
</feature>
<gene>
    <name evidence="11" type="ORF">V9T40_009242</name>
</gene>
<feature type="compositionally biased region" description="Polar residues" evidence="7">
    <location>
        <begin position="1619"/>
        <end position="1639"/>
    </location>
</feature>
<feature type="region of interest" description="Disordered" evidence="7">
    <location>
        <begin position="1846"/>
        <end position="1914"/>
    </location>
</feature>
<evidence type="ECO:0000313" key="11">
    <source>
        <dbReference type="EMBL" id="KAK7601801.1"/>
    </source>
</evidence>
<organism evidence="11 12">
    <name type="scientific">Parthenolecanium corni</name>
    <dbReference type="NCBI Taxonomy" id="536013"/>
    <lineage>
        <taxon>Eukaryota</taxon>
        <taxon>Metazoa</taxon>
        <taxon>Ecdysozoa</taxon>
        <taxon>Arthropoda</taxon>
        <taxon>Hexapoda</taxon>
        <taxon>Insecta</taxon>
        <taxon>Pterygota</taxon>
        <taxon>Neoptera</taxon>
        <taxon>Paraneoptera</taxon>
        <taxon>Hemiptera</taxon>
        <taxon>Sternorrhyncha</taxon>
        <taxon>Coccoidea</taxon>
        <taxon>Coccidae</taxon>
        <taxon>Parthenolecanium</taxon>
    </lineage>
</organism>
<comment type="similarity">
    <text evidence="2">Belongs to the TPR family.</text>
</comment>
<feature type="compositionally biased region" description="Acidic residues" evidence="7">
    <location>
        <begin position="2106"/>
        <end position="2130"/>
    </location>
</feature>
<dbReference type="PANTHER" id="PTHR18898">
    <property type="entry name" value="NUCLEOPROTEIN TPR-RELATED"/>
    <property type="match status" value="1"/>
</dbReference>
<evidence type="ECO:0000259" key="8">
    <source>
        <dbReference type="Pfam" id="PF07926"/>
    </source>
</evidence>
<reference evidence="11 12" key="1">
    <citation type="submission" date="2024-03" db="EMBL/GenBank/DDBJ databases">
        <title>Adaptation during the transition from Ophiocordyceps entomopathogen to insect associate is accompanied by gene loss and intensified selection.</title>
        <authorList>
            <person name="Ward C.M."/>
            <person name="Onetto C.A."/>
            <person name="Borneman A.R."/>
        </authorList>
    </citation>
    <scope>NUCLEOTIDE SEQUENCE [LARGE SCALE GENOMIC DNA]</scope>
    <source>
        <strain evidence="11">AWRI1</strain>
        <tissue evidence="11">Single Adult Female</tissue>
    </source>
</reference>
<dbReference type="InterPro" id="IPR057974">
    <property type="entry name" value="NUA/TPR/MLP1-2-like_dom"/>
</dbReference>
<feature type="region of interest" description="Disordered" evidence="7">
    <location>
        <begin position="1931"/>
        <end position="1989"/>
    </location>
</feature>
<feature type="domain" description="NUA/TPR/MLP1-2-like" evidence="10">
    <location>
        <begin position="457"/>
        <end position="557"/>
    </location>
</feature>
<feature type="coiled-coil region" evidence="6">
    <location>
        <begin position="829"/>
        <end position="1005"/>
    </location>
</feature>
<keyword evidence="12" id="KW-1185">Reference proteome</keyword>
<dbReference type="EMBL" id="JBBCAQ010000010">
    <property type="protein sequence ID" value="KAK7601801.1"/>
    <property type="molecule type" value="Genomic_DNA"/>
</dbReference>
<comment type="caution">
    <text evidence="11">The sequence shown here is derived from an EMBL/GenBank/DDBJ whole genome shotgun (WGS) entry which is preliminary data.</text>
</comment>
<comment type="subcellular location">
    <subcellularLocation>
        <location evidence="1">Nucleus</location>
    </subcellularLocation>
</comment>
<feature type="compositionally biased region" description="Low complexity" evidence="7">
    <location>
        <begin position="1859"/>
        <end position="1871"/>
    </location>
</feature>
<evidence type="ECO:0000256" key="7">
    <source>
        <dbReference type="SAM" id="MobiDB-lite"/>
    </source>
</evidence>
<feature type="coiled-coil region" evidence="6">
    <location>
        <begin position="646"/>
        <end position="789"/>
    </location>
</feature>
<name>A0AAN9TRX8_9HEMI</name>
<feature type="compositionally biased region" description="Low complexity" evidence="7">
    <location>
        <begin position="1750"/>
        <end position="1765"/>
    </location>
</feature>
<feature type="region of interest" description="Disordered" evidence="7">
    <location>
        <begin position="1619"/>
        <end position="1683"/>
    </location>
</feature>
<feature type="compositionally biased region" description="Polar residues" evidence="7">
    <location>
        <begin position="2459"/>
        <end position="2468"/>
    </location>
</feature>
<feature type="compositionally biased region" description="Polar residues" evidence="7">
    <location>
        <begin position="2312"/>
        <end position="2331"/>
    </location>
</feature>
<feature type="compositionally biased region" description="Low complexity" evidence="7">
    <location>
        <begin position="1968"/>
        <end position="1980"/>
    </location>
</feature>
<dbReference type="Pfam" id="PF25481">
    <property type="entry name" value="Nucleoprot-TPR"/>
    <property type="match status" value="1"/>
</dbReference>
<feature type="region of interest" description="Disordered" evidence="7">
    <location>
        <begin position="2276"/>
        <end position="2299"/>
    </location>
</feature>
<evidence type="ECO:0000259" key="9">
    <source>
        <dbReference type="Pfam" id="PF25481"/>
    </source>
</evidence>
<feature type="compositionally biased region" description="Polar residues" evidence="7">
    <location>
        <begin position="2278"/>
        <end position="2298"/>
    </location>
</feature>
<feature type="coiled-coil region" evidence="6">
    <location>
        <begin position="411"/>
        <end position="483"/>
    </location>
</feature>
<dbReference type="GO" id="GO:0006406">
    <property type="term" value="P:mRNA export from nucleus"/>
    <property type="evidence" value="ECO:0007669"/>
    <property type="project" value="TreeGrafter"/>
</dbReference>
<feature type="compositionally biased region" description="Acidic residues" evidence="7">
    <location>
        <begin position="2072"/>
        <end position="2094"/>
    </location>
</feature>
<dbReference type="GO" id="GO:0005643">
    <property type="term" value="C:nuclear pore"/>
    <property type="evidence" value="ECO:0007669"/>
    <property type="project" value="TreeGrafter"/>
</dbReference>
<evidence type="ECO:0000256" key="5">
    <source>
        <dbReference type="ARBA" id="ARBA00023242"/>
    </source>
</evidence>
<dbReference type="GO" id="GO:0017056">
    <property type="term" value="F:structural constituent of nuclear pore"/>
    <property type="evidence" value="ECO:0007669"/>
    <property type="project" value="TreeGrafter"/>
</dbReference>
<dbReference type="InterPro" id="IPR057577">
    <property type="entry name" value="Nucleoprot-TPR/MLP1_dom"/>
</dbReference>
<feature type="compositionally biased region" description="Polar residues" evidence="7">
    <location>
        <begin position="2131"/>
        <end position="2142"/>
    </location>
</feature>
<feature type="coiled-coil region" evidence="6">
    <location>
        <begin position="41"/>
        <end position="89"/>
    </location>
</feature>
<feature type="compositionally biased region" description="Polar residues" evidence="7">
    <location>
        <begin position="1846"/>
        <end position="1858"/>
    </location>
</feature>
<feature type="compositionally biased region" description="Polar residues" evidence="7">
    <location>
        <begin position="1655"/>
        <end position="1681"/>
    </location>
</feature>
<accession>A0AAN9TRX8</accession>
<dbReference type="Pfam" id="PF25785">
    <property type="entry name" value="TPR"/>
    <property type="match status" value="1"/>
</dbReference>
<feature type="region of interest" description="Disordered" evidence="7">
    <location>
        <begin position="2312"/>
        <end position="2468"/>
    </location>
</feature>
<proteinExistence type="inferred from homology"/>
<feature type="compositionally biased region" description="Low complexity" evidence="7">
    <location>
        <begin position="2147"/>
        <end position="2162"/>
    </location>
</feature>
<dbReference type="GO" id="GO:0034399">
    <property type="term" value="C:nuclear periphery"/>
    <property type="evidence" value="ECO:0007669"/>
    <property type="project" value="UniProtKB-ARBA"/>
</dbReference>
<feature type="compositionally biased region" description="Polar residues" evidence="7">
    <location>
        <begin position="1766"/>
        <end position="1780"/>
    </location>
</feature>
<sequence>MLETLLSEEEFRSIPGSISKKLDVLLRDYIESYKLSQAEEYDKLTNRIAEEAERNERINVAIEQKHRELENVEKKLEARDRENLQLKADIIRHRDEAQTFRLQRDEIMDQQSVLEGMLDRRSKEFENLKVDRDSLLEKLKAAVEAKIQALSMLDEIQSKTIELDFKDKRLDKEKELLNEQIILLTNDVAKYNKDIVNTRRENNSQIIALQTQLQQKDEEIGVLLENEEKFKKTIQSLNDKLEELNSRLTGQSEIENQLQQKYVQEIESRCKLADVYKEMSDESNKKAEELSKTTKELQKLLSDASEQYKDLERRFTVNETTYQEHLLQKNETIAALKKELVDANNLIDSLKNDHLNETIENLTPHAAAAYSMMQKGLTLTQIYTEYATVSEQLLIKTHDNEQLQSTFKSFLEELEGKAQILKKRNDDYAEAMATIEKISHNYDQLEMDYNVLKDKCADADRNIAHLTRDREKLQKTINDLGRQVCFLLKEVEECRGGEIVMKHIPNDSAMDVSDFSNSSDIISRKLVTFHDIQDLQQNNERLLGIIRDLSDEFEKAEGKLKTYDKEGLEEKIKQLENSLNEKTEAVARQDKIIQMLRSQIKLLQMLKNDSSPSGRRKIISENMLEMKEMVDVSLQTDYVEMEKLFSADLQKELNQTKKALNDLKAEFEAAEKEHAASEKSLLESIEKSEQNYQKMLQDSRKAVAQVEISQQRCKTLQSSMDSMKTEISALENRCKMYSKTIGNQEQTINSLREEAMNTMSALSRSEVLLENAKRECALLRESEVRLRTERDILKQDKHSHAHLLSNLESIKASIDRSESEWKCRMEEKLDSATKECSALRRRLQDEQDRYAEKISLLEQNVETAKNRLDEEKKSSSELMNITNSLRLDLTEKNKTIEELNEKLRMASSKSVDELEIQTKSLQNKYQAALKDIEHQKELLNTAKKDTEEISKLSEEFEKQFVAEREAHLKYKREVENKISSMEIEMSNLQKQNDVLQKRVNELSNMNQSSTIDLNKELMQEKRKNSSTMDELFNVKLQLTSVHKDLSAAVEAKLQAEKKYTEEMLQHTNDIQELQKQVEDILKLRNQIASLTSERDAAVMRAETVNINWREEQARLKQEMVTQHEKLKEVMQQNEVLLNKIQELSLNMAVTQCQDSQKGLQGDSLPAMTENSSEQTTDNWVQVIRFLRREKNVAVSNLNALSAENTRLKSELELVKRQLNETVIQLKAEQDKTDISNTTYFKHAELLKKVQTLSAVVDSNRILREERDKFLAELNEIKEKLEHIETQTIIPLRNENRRLLAQVESLQIENTGLQNRVNFLTKEMNRTNSEDVKDLKKSLNVEREAYNKTLDDLRSIKQEKSKLEEQIKKLQGPANRLGAVEKERNDLQKELIENKTKMEKINHDFVELQKTVADQEEMISKIKSSNLQLKSIARKYKSQYLEMSEQLQGLKDKAPEAPNVPAETTPQQESEIPVAEQNRLRQEGRQLMETEMNDRVKQFTDQLTAKEGVIGKLEAENKALQVTVAEKEVRAADILQQAKCKILNLHKMSKKHEAEAKVYKERLTTLENALKEEAAARENVLKSAYENRISKLEKEKTEMQAERDRLSRDIEVSSQRINTLQRQLHSQPGVKSNVNSSQEKSNVEPPTANIKPMAGPSSSVTKSQQNQQSVAVTPWRSASETPLASIRPMSLQTRTAAVLPTSQTSCTASQSTVMVPPQQQLVDTSSNAPSIVEAFSSSPSSSSHTDYNLPSTSSSVSHPSVRQVVVTPTQQASHSAESTQDMEAECGNQELTSQTSHSTQQSLTQTSQSPASGLSTLSQIMAAPTVSQSQTPTVALVLPRIDLQNVSAPGSSHQSNAPEQSVVASSQSTVVAPHVSASNQTDQKRSETYYQQDTEDSNASQVSASNQHSQQQPIVASSIETAPEQSIIIASSQPSYEPSVASSNANSSNTVTTTQAGLKRTREPEGESSKSGSSNSTETSSAQPQVKRSRRMDLIHEDLFHNEIDESNNADMLLRYGALDVEYQVPTSSQRDQEFDNLVIDSEVEDELEEDEQTMPDDGIIDENDDVQEYVEDEEVEENEEVYEMDEGYEREEQDTTMTSYNVIEGPDIDEENVQVQDQDNEVEIMDEESNEVPNQSGRSDSTAGPPASRRSCEQQSSEASSSGNNLRAQSASITSNQSSVPLQFNRRPSTISPLNRQQNQQLLLGFEDNTGDDSIVPSTPTLCVPRRTDGFGEAVSSPHVPSGGRFTFNESNPPPSRAAVIQMVSEGIDDTRMDLSQLDENSGTGRSVPSTPLQSSPQDVERIEVGQSVEDSQPLNDDLTSNSNQVQQQPSEDILNDNDNFRGEPADHELEVTNENENLINEPGDPSREESTDGVTSEGQSDPSVAGTSQALSHEEEEGREAEAAATKGNDLKTNLPSPTTINTARRSASGRIGRARGTRVNASWSNNSPRGGMRPNMDSGQGENYDP</sequence>
<evidence type="ECO:0000256" key="3">
    <source>
        <dbReference type="ARBA" id="ARBA00019789"/>
    </source>
</evidence>
<evidence type="ECO:0000256" key="2">
    <source>
        <dbReference type="ARBA" id="ARBA00005274"/>
    </source>
</evidence>
<evidence type="ECO:0000256" key="4">
    <source>
        <dbReference type="ARBA" id="ARBA00023054"/>
    </source>
</evidence>
<protein>
    <recommendedName>
        <fullName evidence="3">Nucleoprotein TPR</fullName>
    </recommendedName>
</protein>
<keyword evidence="4 6" id="KW-0175">Coiled coil</keyword>
<dbReference type="Proteomes" id="UP001367676">
    <property type="component" value="Unassembled WGS sequence"/>
</dbReference>
<feature type="coiled-coil region" evidence="6">
    <location>
        <begin position="532"/>
        <end position="592"/>
    </location>
</feature>
<feature type="compositionally biased region" description="Polar residues" evidence="7">
    <location>
        <begin position="1887"/>
        <end position="1914"/>
    </location>
</feature>
<evidence type="ECO:0000256" key="1">
    <source>
        <dbReference type="ARBA" id="ARBA00004123"/>
    </source>
</evidence>
<evidence type="ECO:0000313" key="12">
    <source>
        <dbReference type="Proteomes" id="UP001367676"/>
    </source>
</evidence>
<feature type="region of interest" description="Disordered" evidence="7">
    <location>
        <begin position="2072"/>
        <end position="2194"/>
    </location>
</feature>
<feature type="coiled-coil region" evidence="6">
    <location>
        <begin position="1183"/>
        <end position="1231"/>
    </location>
</feature>
<feature type="compositionally biased region" description="Low complexity" evidence="7">
    <location>
        <begin position="1790"/>
        <end position="1808"/>
    </location>
</feature>
<feature type="compositionally biased region" description="Polar residues" evidence="7">
    <location>
        <begin position="2441"/>
        <end position="2450"/>
    </location>
</feature>
<dbReference type="PANTHER" id="PTHR18898:SF2">
    <property type="entry name" value="NUCLEOPROTEIN TPR"/>
    <property type="match status" value="1"/>
</dbReference>
<feature type="coiled-coil region" evidence="6">
    <location>
        <begin position="1056"/>
        <end position="1093"/>
    </location>
</feature>
<feature type="domain" description="Nucleoprotein TPR/MPL1" evidence="9">
    <location>
        <begin position="159"/>
        <end position="237"/>
    </location>
</feature>
<evidence type="ECO:0000259" key="10">
    <source>
        <dbReference type="Pfam" id="PF25785"/>
    </source>
</evidence>
<dbReference type="InterPro" id="IPR012929">
    <property type="entry name" value="Nucleoprot-TPR/MLP1-2_dom"/>
</dbReference>